<proteinExistence type="predicted"/>
<reference evidence="3" key="1">
    <citation type="submission" date="2016-05" db="EMBL/GenBank/DDBJ databases">
        <authorList>
            <person name="Holder M.E."/>
            <person name="Ajami N.J."/>
            <person name="Petrosino J.F."/>
        </authorList>
    </citation>
    <scope>NUCLEOTIDE SEQUENCE [LARGE SCALE GENOMIC DNA]</scope>
    <source>
        <strain evidence="3">ATCC 700696</strain>
    </source>
</reference>
<evidence type="ECO:0000313" key="2">
    <source>
        <dbReference type="EMBL" id="ASS37058.1"/>
    </source>
</evidence>
<dbReference type="OrthoDB" id="2084012at2"/>
<keyword evidence="1" id="KW-0175">Coiled coil</keyword>
<dbReference type="Gene3D" id="1.20.5.2950">
    <property type="match status" value="1"/>
</dbReference>
<dbReference type="AlphaFoldDB" id="A0A223AQ24"/>
<sequence>MSIAGIEKVRDAETKAARIKKSSEEAAAQIIADGKKESKILLEDADRRGNEAYKAAIASAEAKAEALYQEKIDAETAVCEQLKVAARENLSQAASAIVGKVMGTYGND</sequence>
<gene>
    <name evidence="2" type="ORF">AXF17_00230</name>
</gene>
<feature type="coiled-coil region" evidence="1">
    <location>
        <begin position="9"/>
        <end position="77"/>
    </location>
</feature>
<name>A0A223AQ24_9FIRM</name>
<keyword evidence="3" id="KW-1185">Reference proteome</keyword>
<evidence type="ECO:0000256" key="1">
    <source>
        <dbReference type="SAM" id="Coils"/>
    </source>
</evidence>
<dbReference type="EMBL" id="CP016199">
    <property type="protein sequence ID" value="ASS37058.1"/>
    <property type="molecule type" value="Genomic_DNA"/>
</dbReference>
<evidence type="ECO:0000313" key="3">
    <source>
        <dbReference type="Proteomes" id="UP000214689"/>
    </source>
</evidence>
<evidence type="ECO:0008006" key="4">
    <source>
        <dbReference type="Google" id="ProtNLM"/>
    </source>
</evidence>
<dbReference type="RefSeq" id="WP_094233273.1">
    <property type="nucleotide sequence ID" value="NZ_CP016199.1"/>
</dbReference>
<dbReference type="Proteomes" id="UP000214689">
    <property type="component" value="Chromosome"/>
</dbReference>
<protein>
    <recommendedName>
        <fullName evidence="4">ATPase</fullName>
    </recommendedName>
</protein>
<accession>A0A223AQ24</accession>
<organism evidence="2 3">
    <name type="scientific">Mogibacterium pumilum</name>
    <dbReference type="NCBI Taxonomy" id="86332"/>
    <lineage>
        <taxon>Bacteria</taxon>
        <taxon>Bacillati</taxon>
        <taxon>Bacillota</taxon>
        <taxon>Clostridia</taxon>
        <taxon>Peptostreptococcales</taxon>
        <taxon>Anaerovoracaceae</taxon>
        <taxon>Mogibacterium</taxon>
    </lineage>
</organism>